<comment type="caution">
    <text evidence="8">The sequence shown here is derived from an EMBL/GenBank/DDBJ whole genome shotgun (WGS) entry which is preliminary data.</text>
</comment>
<sequence>MLYDHRLKARLSRIGISAIPDNPEILSAALEPRKRNFILFAVAQFVSFAGTWMQKAAVGWLIWELTHSPGWVGAIALSDLIAALWVAPLAGAVTDRSNPYRLIQLTQFLALSNTLLLMALVFSGGVTPWLLLVWAIIDATIQGFNQPVRMLITGTLAPRGLLNQAIASNSIAANLARIGGPALAGILMLKSGIESVLLLNAISFIAMFGIIWHLRIWIDQPRAGGAHRSLFADMQAGFSYIRNTREIAMLFVFALSFSLLGRPFIELFPAIAGETFQGGPGMLASLMSAQGVGALVGATCMLTPWRRNVLIAITYCAGISVCLSLIYFSTTTNPYFALPAIAFAGMFHVVCNIGMQSMAQTMSEMAMRGRVLALYWMVFRAVPALGAFTIGLAAHWFNLQVLIGLAACVFIVFTLIKLPLVRQVYFNKPMASGKD</sequence>
<dbReference type="EMBL" id="VTWH01000002">
    <property type="protein sequence ID" value="KAA0970651.1"/>
    <property type="molecule type" value="Genomic_DNA"/>
</dbReference>
<feature type="transmembrane region" description="Helical" evidence="7">
    <location>
        <begin position="197"/>
        <end position="218"/>
    </location>
</feature>
<keyword evidence="5 7" id="KW-1133">Transmembrane helix</keyword>
<evidence type="ECO:0000256" key="4">
    <source>
        <dbReference type="ARBA" id="ARBA00022692"/>
    </source>
</evidence>
<dbReference type="Pfam" id="PF05977">
    <property type="entry name" value="MFS_3"/>
    <property type="match status" value="1"/>
</dbReference>
<feature type="transmembrane region" description="Helical" evidence="7">
    <location>
        <begin position="285"/>
        <end position="302"/>
    </location>
</feature>
<evidence type="ECO:0000313" key="9">
    <source>
        <dbReference type="Proteomes" id="UP000324738"/>
    </source>
</evidence>
<evidence type="ECO:0000256" key="6">
    <source>
        <dbReference type="ARBA" id="ARBA00023136"/>
    </source>
</evidence>
<dbReference type="OrthoDB" id="9809918at2"/>
<dbReference type="AlphaFoldDB" id="A0A5B0DY23"/>
<keyword evidence="9" id="KW-1185">Reference proteome</keyword>
<comment type="subcellular location">
    <subcellularLocation>
        <location evidence="1">Cell membrane</location>
        <topology evidence="1">Multi-pass membrane protein</topology>
    </subcellularLocation>
</comment>
<evidence type="ECO:0000256" key="3">
    <source>
        <dbReference type="ARBA" id="ARBA00022475"/>
    </source>
</evidence>
<dbReference type="PANTHER" id="PTHR23513">
    <property type="entry name" value="INTEGRAL MEMBRANE EFFLUX PROTEIN-RELATED"/>
    <property type="match status" value="1"/>
</dbReference>
<dbReference type="Proteomes" id="UP000324738">
    <property type="component" value="Unassembled WGS sequence"/>
</dbReference>
<evidence type="ECO:0000313" key="8">
    <source>
        <dbReference type="EMBL" id="KAA0970651.1"/>
    </source>
</evidence>
<feature type="transmembrane region" description="Helical" evidence="7">
    <location>
        <begin position="335"/>
        <end position="353"/>
    </location>
</feature>
<name>A0A5B0DY23_9HYPH</name>
<feature type="transmembrane region" description="Helical" evidence="7">
    <location>
        <begin position="402"/>
        <end position="420"/>
    </location>
</feature>
<keyword evidence="6 7" id="KW-0472">Membrane</keyword>
<gene>
    <name evidence="8" type="ORF">FPY71_09140</name>
</gene>
<evidence type="ECO:0000256" key="5">
    <source>
        <dbReference type="ARBA" id="ARBA00022989"/>
    </source>
</evidence>
<feature type="transmembrane region" description="Helical" evidence="7">
    <location>
        <begin position="374"/>
        <end position="396"/>
    </location>
</feature>
<feature type="transmembrane region" description="Helical" evidence="7">
    <location>
        <begin position="37"/>
        <end position="63"/>
    </location>
</feature>
<reference evidence="8 9" key="1">
    <citation type="submission" date="2019-08" db="EMBL/GenBank/DDBJ databases">
        <title>Aureimonas fodiniaquatilis sp. nov., isolated from a coal mine wastewater.</title>
        <authorList>
            <person name="Kim W."/>
        </authorList>
    </citation>
    <scope>NUCLEOTIDE SEQUENCE [LARGE SCALE GENOMIC DNA]</scope>
    <source>
        <strain evidence="8 9">CAU 1482</strain>
    </source>
</reference>
<dbReference type="PANTHER" id="PTHR23513:SF11">
    <property type="entry name" value="STAPHYLOFERRIN A TRANSPORTER"/>
    <property type="match status" value="1"/>
</dbReference>
<feature type="transmembrane region" description="Helical" evidence="7">
    <location>
        <begin position="309"/>
        <end position="329"/>
    </location>
</feature>
<feature type="transmembrane region" description="Helical" evidence="7">
    <location>
        <begin position="247"/>
        <end position="265"/>
    </location>
</feature>
<proteinExistence type="predicted"/>
<protein>
    <submittedName>
        <fullName evidence="8">MFS transporter</fullName>
    </submittedName>
</protein>
<evidence type="ECO:0000256" key="1">
    <source>
        <dbReference type="ARBA" id="ARBA00004651"/>
    </source>
</evidence>
<evidence type="ECO:0000256" key="7">
    <source>
        <dbReference type="SAM" id="Phobius"/>
    </source>
</evidence>
<feature type="transmembrane region" description="Helical" evidence="7">
    <location>
        <begin position="69"/>
        <end position="94"/>
    </location>
</feature>
<keyword evidence="3" id="KW-1003">Cell membrane</keyword>
<keyword evidence="4 7" id="KW-0812">Transmembrane</keyword>
<organism evidence="8 9">
    <name type="scientific">Aureimonas fodinaquatilis</name>
    <dbReference type="NCBI Taxonomy" id="2565783"/>
    <lineage>
        <taxon>Bacteria</taxon>
        <taxon>Pseudomonadati</taxon>
        <taxon>Pseudomonadota</taxon>
        <taxon>Alphaproteobacteria</taxon>
        <taxon>Hyphomicrobiales</taxon>
        <taxon>Aurantimonadaceae</taxon>
        <taxon>Aureimonas</taxon>
    </lineage>
</organism>
<feature type="transmembrane region" description="Helical" evidence="7">
    <location>
        <begin position="115"/>
        <end position="137"/>
    </location>
</feature>
<dbReference type="InterPro" id="IPR010290">
    <property type="entry name" value="TM_effector"/>
</dbReference>
<accession>A0A5B0DY23</accession>
<dbReference type="GO" id="GO:0005886">
    <property type="term" value="C:plasma membrane"/>
    <property type="evidence" value="ECO:0007669"/>
    <property type="project" value="UniProtKB-SubCell"/>
</dbReference>
<dbReference type="SUPFAM" id="SSF103473">
    <property type="entry name" value="MFS general substrate transporter"/>
    <property type="match status" value="1"/>
</dbReference>
<dbReference type="InterPro" id="IPR036259">
    <property type="entry name" value="MFS_trans_sf"/>
</dbReference>
<dbReference type="CDD" id="cd06173">
    <property type="entry name" value="MFS_MefA_like"/>
    <property type="match status" value="1"/>
</dbReference>
<keyword evidence="2" id="KW-0813">Transport</keyword>
<dbReference type="Gene3D" id="1.20.1250.20">
    <property type="entry name" value="MFS general substrate transporter like domains"/>
    <property type="match status" value="1"/>
</dbReference>
<evidence type="ECO:0000256" key="2">
    <source>
        <dbReference type="ARBA" id="ARBA00022448"/>
    </source>
</evidence>